<evidence type="ECO:0000256" key="8">
    <source>
        <dbReference type="ARBA" id="ARBA00022692"/>
    </source>
</evidence>
<dbReference type="Pfam" id="PF04995">
    <property type="entry name" value="CcmD"/>
    <property type="match status" value="1"/>
</dbReference>
<proteinExistence type="inferred from homology"/>
<dbReference type="GO" id="GO:0017004">
    <property type="term" value="P:cytochrome complex assembly"/>
    <property type="evidence" value="ECO:0007669"/>
    <property type="project" value="UniProtKB-KW"/>
</dbReference>
<evidence type="ECO:0000256" key="4">
    <source>
        <dbReference type="ARBA" id="ARBA00016461"/>
    </source>
</evidence>
<evidence type="ECO:0000256" key="3">
    <source>
        <dbReference type="ARBA" id="ARBA00008741"/>
    </source>
</evidence>
<comment type="function">
    <text evidence="1 12">Required for the export of heme to the periplasm for the biogenesis of c-type cytochromes.</text>
</comment>
<evidence type="ECO:0000256" key="1">
    <source>
        <dbReference type="ARBA" id="ARBA00002442"/>
    </source>
</evidence>
<dbReference type="GO" id="GO:0005886">
    <property type="term" value="C:plasma membrane"/>
    <property type="evidence" value="ECO:0007669"/>
    <property type="project" value="UniProtKB-SubCell"/>
</dbReference>
<evidence type="ECO:0000313" key="14">
    <source>
        <dbReference type="Proteomes" id="UP000553706"/>
    </source>
</evidence>
<keyword evidence="11 12" id="KW-0472">Membrane</keyword>
<keyword evidence="10 12" id="KW-1133">Transmembrane helix</keyword>
<dbReference type="InterPro" id="IPR007078">
    <property type="entry name" value="Haem_export_protD_CcmD"/>
</dbReference>
<evidence type="ECO:0000256" key="2">
    <source>
        <dbReference type="ARBA" id="ARBA00004377"/>
    </source>
</evidence>
<keyword evidence="7 12" id="KW-0997">Cell inner membrane</keyword>
<gene>
    <name evidence="13" type="ORF">HNP71_000639</name>
</gene>
<reference evidence="13 14" key="1">
    <citation type="submission" date="2020-08" db="EMBL/GenBank/DDBJ databases">
        <title>Genomic Encyclopedia of Type Strains, Phase IV (KMG-IV): sequencing the most valuable type-strain genomes for metagenomic binning, comparative biology and taxonomic classification.</title>
        <authorList>
            <person name="Goeker M."/>
        </authorList>
    </citation>
    <scope>NUCLEOTIDE SEQUENCE [LARGE SCALE GENOMIC DNA]</scope>
    <source>
        <strain evidence="13 14">DSM 27026</strain>
    </source>
</reference>
<evidence type="ECO:0000256" key="11">
    <source>
        <dbReference type="ARBA" id="ARBA00023136"/>
    </source>
</evidence>
<evidence type="ECO:0000256" key="12">
    <source>
        <dbReference type="RuleBase" id="RU363101"/>
    </source>
</evidence>
<keyword evidence="5 12" id="KW-0813">Transport</keyword>
<evidence type="ECO:0000256" key="7">
    <source>
        <dbReference type="ARBA" id="ARBA00022519"/>
    </source>
</evidence>
<dbReference type="RefSeq" id="WP_221246603.1">
    <property type="nucleotide sequence ID" value="NZ_JACHFJ010000002.1"/>
</dbReference>
<evidence type="ECO:0000313" key="13">
    <source>
        <dbReference type="EMBL" id="MBB5372401.1"/>
    </source>
</evidence>
<comment type="caution">
    <text evidence="13">The sequence shown here is derived from an EMBL/GenBank/DDBJ whole genome shotgun (WGS) entry which is preliminary data.</text>
</comment>
<organism evidence="13 14">
    <name type="scientific">Acidocella aromatica</name>
    <dbReference type="NCBI Taxonomy" id="1303579"/>
    <lineage>
        <taxon>Bacteria</taxon>
        <taxon>Pseudomonadati</taxon>
        <taxon>Pseudomonadota</taxon>
        <taxon>Alphaproteobacteria</taxon>
        <taxon>Acetobacterales</taxon>
        <taxon>Acidocellaceae</taxon>
        <taxon>Acidocella</taxon>
    </lineage>
</organism>
<comment type="similarity">
    <text evidence="3 12">Belongs to the CcmD/CycX/HelD family.</text>
</comment>
<dbReference type="Proteomes" id="UP000553706">
    <property type="component" value="Unassembled WGS sequence"/>
</dbReference>
<sequence>MMNNWPFINGAYGVTVIFLIAAAGLTLARYRRAMARLKQAEEL</sequence>
<dbReference type="EMBL" id="JACHFJ010000002">
    <property type="protein sequence ID" value="MBB5372401.1"/>
    <property type="molecule type" value="Genomic_DNA"/>
</dbReference>
<keyword evidence="6 12" id="KW-1003">Cell membrane</keyword>
<comment type="subcellular location">
    <subcellularLocation>
        <location evidence="2 12">Cell inner membrane</location>
        <topology evidence="2 12">Single-pass membrane protein</topology>
    </subcellularLocation>
</comment>
<evidence type="ECO:0000256" key="6">
    <source>
        <dbReference type="ARBA" id="ARBA00022475"/>
    </source>
</evidence>
<feature type="transmembrane region" description="Helical" evidence="12">
    <location>
        <begin position="6"/>
        <end position="28"/>
    </location>
</feature>
<keyword evidence="14" id="KW-1185">Reference proteome</keyword>
<protein>
    <recommendedName>
        <fullName evidence="4 12">Heme exporter protein D</fullName>
    </recommendedName>
</protein>
<accession>A0A840VLE3</accession>
<keyword evidence="9 12" id="KW-0201">Cytochrome c-type biogenesis</keyword>
<evidence type="ECO:0000256" key="9">
    <source>
        <dbReference type="ARBA" id="ARBA00022748"/>
    </source>
</evidence>
<evidence type="ECO:0000256" key="5">
    <source>
        <dbReference type="ARBA" id="ARBA00022448"/>
    </source>
</evidence>
<name>A0A840VLE3_9PROT</name>
<dbReference type="AlphaFoldDB" id="A0A840VLE3"/>
<dbReference type="GO" id="GO:0015886">
    <property type="term" value="P:heme transport"/>
    <property type="evidence" value="ECO:0007669"/>
    <property type="project" value="InterPro"/>
</dbReference>
<keyword evidence="8 12" id="KW-0812">Transmembrane</keyword>
<evidence type="ECO:0000256" key="10">
    <source>
        <dbReference type="ARBA" id="ARBA00022989"/>
    </source>
</evidence>